<feature type="domain" description="Aldehyde oxidase/xanthine dehydrogenase second molybdopterin binding" evidence="2">
    <location>
        <begin position="3"/>
        <end position="241"/>
    </location>
</feature>
<dbReference type="AlphaFoldDB" id="A0A382RVC9"/>
<dbReference type="SUPFAM" id="SSF56003">
    <property type="entry name" value="Molybdenum cofactor-binding domain"/>
    <property type="match status" value="1"/>
</dbReference>
<evidence type="ECO:0000256" key="1">
    <source>
        <dbReference type="ARBA" id="ARBA00022505"/>
    </source>
</evidence>
<dbReference type="PANTHER" id="PTHR11908:SF132">
    <property type="entry name" value="ALDEHYDE OXIDASE 1-RELATED"/>
    <property type="match status" value="1"/>
</dbReference>
<dbReference type="GO" id="GO:0005506">
    <property type="term" value="F:iron ion binding"/>
    <property type="evidence" value="ECO:0007669"/>
    <property type="project" value="InterPro"/>
</dbReference>
<evidence type="ECO:0000313" key="3">
    <source>
        <dbReference type="EMBL" id="SVD01420.1"/>
    </source>
</evidence>
<proteinExistence type="predicted"/>
<keyword evidence="1" id="KW-0500">Molybdenum</keyword>
<dbReference type="EMBL" id="UINC01124340">
    <property type="protein sequence ID" value="SVD01420.1"/>
    <property type="molecule type" value="Genomic_DNA"/>
</dbReference>
<sequence>HLRGTGMAMCLYRGGPGQPSKIVIRLFPDRVEIITGILDVGQGIYTVLIQFAAEIFRCDPESITIQAGDSSSTPESPLTAGSTATFSTGLALQEAATKLKEQLLELSRELIDIQSKDLDLRNFSIFSKIDPRQTISIDQMFSHLNIPFLETTVTSKPSSTTHIVNSFAAHFAQLDIDVRTGSIKLMRYVAVHDSGTIINHNMAVNQVEGGVNQMLGLALQEEVILDPKTGMTLNASFLEHKSFLLNDYQQVETEFVQTRDPVGPFGAKALGEPPSVPVLAVIANAIYDATGIRFTKVPITRENLLTKLTQIDKYEPV</sequence>
<dbReference type="PANTHER" id="PTHR11908">
    <property type="entry name" value="XANTHINE DEHYDROGENASE"/>
    <property type="match status" value="1"/>
</dbReference>
<organism evidence="3">
    <name type="scientific">marine metagenome</name>
    <dbReference type="NCBI Taxonomy" id="408172"/>
    <lineage>
        <taxon>unclassified sequences</taxon>
        <taxon>metagenomes</taxon>
        <taxon>ecological metagenomes</taxon>
    </lineage>
</organism>
<name>A0A382RVC9_9ZZZZ</name>
<gene>
    <name evidence="3" type="ORF">METZ01_LOCUS354274</name>
</gene>
<dbReference type="GO" id="GO:0016491">
    <property type="term" value="F:oxidoreductase activity"/>
    <property type="evidence" value="ECO:0007669"/>
    <property type="project" value="InterPro"/>
</dbReference>
<evidence type="ECO:0000259" key="2">
    <source>
        <dbReference type="Pfam" id="PF20256"/>
    </source>
</evidence>
<feature type="non-terminal residue" evidence="3">
    <location>
        <position position="317"/>
    </location>
</feature>
<accession>A0A382RVC9</accession>
<dbReference type="InterPro" id="IPR046867">
    <property type="entry name" value="AldOxase/xan_DH_MoCoBD2"/>
</dbReference>
<dbReference type="Gene3D" id="3.30.365.10">
    <property type="entry name" value="Aldehyde oxidase/xanthine dehydrogenase, molybdopterin binding domain"/>
    <property type="match status" value="2"/>
</dbReference>
<reference evidence="3" key="1">
    <citation type="submission" date="2018-05" db="EMBL/GenBank/DDBJ databases">
        <authorList>
            <person name="Lanie J.A."/>
            <person name="Ng W.-L."/>
            <person name="Kazmierczak K.M."/>
            <person name="Andrzejewski T.M."/>
            <person name="Davidsen T.M."/>
            <person name="Wayne K.J."/>
            <person name="Tettelin H."/>
            <person name="Glass J.I."/>
            <person name="Rusch D."/>
            <person name="Podicherti R."/>
            <person name="Tsui H.-C.T."/>
            <person name="Winkler M.E."/>
        </authorList>
    </citation>
    <scope>NUCLEOTIDE SEQUENCE</scope>
</reference>
<dbReference type="InterPro" id="IPR016208">
    <property type="entry name" value="Ald_Oxase/xanthine_DH-like"/>
</dbReference>
<dbReference type="InterPro" id="IPR037165">
    <property type="entry name" value="AldOxase/xan_DH_Mopterin-bd_sf"/>
</dbReference>
<protein>
    <recommendedName>
        <fullName evidence="2">Aldehyde oxidase/xanthine dehydrogenase second molybdopterin binding domain-containing protein</fullName>
    </recommendedName>
</protein>
<dbReference type="Pfam" id="PF20256">
    <property type="entry name" value="MoCoBD_2"/>
    <property type="match status" value="1"/>
</dbReference>
<feature type="non-terminal residue" evidence="3">
    <location>
        <position position="1"/>
    </location>
</feature>